<dbReference type="EMBL" id="BRZM01000005">
    <property type="protein sequence ID" value="GLD48403.1"/>
    <property type="molecule type" value="Genomic_DNA"/>
</dbReference>
<accession>A0AAD3M689</accession>
<dbReference type="InterPro" id="IPR051173">
    <property type="entry name" value="Ca_channel_alpha-2/delta"/>
</dbReference>
<dbReference type="AlphaFoldDB" id="A0AAD3M689"/>
<dbReference type="Pfam" id="PF08473">
    <property type="entry name" value="VGCC_alpha2"/>
    <property type="match status" value="1"/>
</dbReference>
<name>A0AAD3M689_LATJO</name>
<feature type="non-terminal residue" evidence="3">
    <location>
        <position position="184"/>
    </location>
</feature>
<evidence type="ECO:0000313" key="4">
    <source>
        <dbReference type="Proteomes" id="UP001279410"/>
    </source>
</evidence>
<feature type="region of interest" description="Disordered" evidence="1">
    <location>
        <begin position="113"/>
        <end position="139"/>
    </location>
</feature>
<evidence type="ECO:0000259" key="2">
    <source>
        <dbReference type="Pfam" id="PF08473"/>
    </source>
</evidence>
<dbReference type="Proteomes" id="UP001279410">
    <property type="component" value="Unassembled WGS sequence"/>
</dbReference>
<dbReference type="PANTHER" id="PTHR10166:SF6">
    <property type="entry name" value="VOLTAGE-DEPENDENT CALCIUM CHANNEL SUBUNIT ALPHA-2_DELTA-1"/>
    <property type="match status" value="1"/>
</dbReference>
<comment type="caution">
    <text evidence="3">The sequence shown here is derived from an EMBL/GenBank/DDBJ whole genome shotgun (WGS) entry which is preliminary data.</text>
</comment>
<protein>
    <submittedName>
        <fullName evidence="3">Voltage-dependent calcium channel subunit alpha-2/delta-1-like protein</fullName>
    </submittedName>
</protein>
<dbReference type="InterPro" id="IPR013680">
    <property type="entry name" value="VDCC_a2/dsu"/>
</dbReference>
<reference evidence="3" key="1">
    <citation type="submission" date="2022-08" db="EMBL/GenBank/DDBJ databases">
        <title>Genome sequencing of akame (Lates japonicus).</title>
        <authorList>
            <person name="Hashiguchi Y."/>
            <person name="Takahashi H."/>
        </authorList>
    </citation>
    <scope>NUCLEOTIDE SEQUENCE</scope>
    <source>
        <strain evidence="3">Kochi</strain>
    </source>
</reference>
<keyword evidence="4" id="KW-1185">Reference proteome</keyword>
<gene>
    <name evidence="3" type="ORF">AKAME5_000238900</name>
</gene>
<evidence type="ECO:0000256" key="1">
    <source>
        <dbReference type="SAM" id="MobiDB-lite"/>
    </source>
</evidence>
<organism evidence="3 4">
    <name type="scientific">Lates japonicus</name>
    <name type="common">Japanese lates</name>
    <dbReference type="NCBI Taxonomy" id="270547"/>
    <lineage>
        <taxon>Eukaryota</taxon>
        <taxon>Metazoa</taxon>
        <taxon>Chordata</taxon>
        <taxon>Craniata</taxon>
        <taxon>Vertebrata</taxon>
        <taxon>Euteleostomi</taxon>
        <taxon>Actinopterygii</taxon>
        <taxon>Neopterygii</taxon>
        <taxon>Teleostei</taxon>
        <taxon>Neoteleostei</taxon>
        <taxon>Acanthomorphata</taxon>
        <taxon>Carangaria</taxon>
        <taxon>Carangaria incertae sedis</taxon>
        <taxon>Centropomidae</taxon>
        <taxon>Lates</taxon>
    </lineage>
</organism>
<dbReference type="GO" id="GO:1990454">
    <property type="term" value="C:L-type voltage-gated calcium channel complex"/>
    <property type="evidence" value="ECO:0007669"/>
    <property type="project" value="TreeGrafter"/>
</dbReference>
<feature type="domain" description="Voltage-dependent calcium channel alpha-2/delta subunit conserved region" evidence="2">
    <location>
        <begin position="1"/>
        <end position="151"/>
    </location>
</feature>
<dbReference type="PANTHER" id="PTHR10166">
    <property type="entry name" value="VOLTAGE-DEPENDENT CALCIUM CHANNEL SUBUNIT ALPHA-2/DELTA-RELATED"/>
    <property type="match status" value="1"/>
</dbReference>
<proteinExistence type="predicted"/>
<sequence length="184" mass="20604">PTIADILNLGWWATAAAWSILQQILVSITFPSFMDAAEMDDELSDARLKEVCITRQTQYYFMNDNLSFRGTIDCNNCSRLYHAEKLPETNLVFIITDAKLTCLSCDATLMKQEEEQSEGPDPCELAQRPRHRKGPTDCFDNNEHEEDADCGGASSLSPSLWLMVALQLVLLWVLTGSRNHGVSS</sequence>
<evidence type="ECO:0000313" key="3">
    <source>
        <dbReference type="EMBL" id="GLD48403.1"/>
    </source>
</evidence>
<dbReference type="GO" id="GO:0005245">
    <property type="term" value="F:voltage-gated calcium channel activity"/>
    <property type="evidence" value="ECO:0007669"/>
    <property type="project" value="TreeGrafter"/>
</dbReference>